<proteinExistence type="predicted"/>
<protein>
    <submittedName>
        <fullName evidence="2">Voltage-dependent calcium channel unc-36</fullName>
    </submittedName>
</protein>
<dbReference type="PANTHER" id="PTHR34415">
    <property type="entry name" value="INTEGRASE CATALYTIC DOMAIN-CONTAINING PROTEIN"/>
    <property type="match status" value="1"/>
</dbReference>
<sequence>MSGRHNKFWHANTICNAHIRNRITSKGSEGETSKPSSSFWRGAAGKGGGPHQIFRGRESHYSRHKTRRLYLPKELSIASMHSMFSDPIVIQIELNRAESSLYQQQARLQAEKQLHQRKAENFYARKKAAKTEAKTSDSVLALVFDFQREMPCPNKSTNDIYYRRQLSLHSFNVHALATDCVHIYAYDKTVARKGADEVTSMLAHYFANFFPDSVRTLKLFCDSCCGQNKNYTMVRFLYYFVHRLNRFDLVKVIFPERGHSYMECDRDLGLVNRKADVEVPKDWMEVFRSARKNQVLIT</sequence>
<reference evidence="2 3" key="1">
    <citation type="journal article" date="2021" name="Elife">
        <title>Chloroplast acquisition without the gene transfer in kleptoplastic sea slugs, Plakobranchus ocellatus.</title>
        <authorList>
            <person name="Maeda T."/>
            <person name="Takahashi S."/>
            <person name="Yoshida T."/>
            <person name="Shimamura S."/>
            <person name="Takaki Y."/>
            <person name="Nagai Y."/>
            <person name="Toyoda A."/>
            <person name="Suzuki Y."/>
            <person name="Arimoto A."/>
            <person name="Ishii H."/>
            <person name="Satoh N."/>
            <person name="Nishiyama T."/>
            <person name="Hasebe M."/>
            <person name="Maruyama T."/>
            <person name="Minagawa J."/>
            <person name="Obokata J."/>
            <person name="Shigenobu S."/>
        </authorList>
    </citation>
    <scope>NUCLEOTIDE SEQUENCE [LARGE SCALE GENOMIC DNA]</scope>
</reference>
<accession>A0AAV4BT45</accession>
<dbReference type="AlphaFoldDB" id="A0AAV4BT45"/>
<organism evidence="2 3">
    <name type="scientific">Plakobranchus ocellatus</name>
    <dbReference type="NCBI Taxonomy" id="259542"/>
    <lineage>
        <taxon>Eukaryota</taxon>
        <taxon>Metazoa</taxon>
        <taxon>Spiralia</taxon>
        <taxon>Lophotrochozoa</taxon>
        <taxon>Mollusca</taxon>
        <taxon>Gastropoda</taxon>
        <taxon>Heterobranchia</taxon>
        <taxon>Euthyneura</taxon>
        <taxon>Panpulmonata</taxon>
        <taxon>Sacoglossa</taxon>
        <taxon>Placobranchoidea</taxon>
        <taxon>Plakobranchidae</taxon>
        <taxon>Plakobranchus</taxon>
    </lineage>
</organism>
<evidence type="ECO:0000313" key="3">
    <source>
        <dbReference type="Proteomes" id="UP000735302"/>
    </source>
</evidence>
<evidence type="ECO:0000313" key="2">
    <source>
        <dbReference type="EMBL" id="GFO23344.1"/>
    </source>
</evidence>
<name>A0AAV4BT45_9GAST</name>
<gene>
    <name evidence="2" type="ORF">PoB_004984900</name>
</gene>
<feature type="region of interest" description="Disordered" evidence="1">
    <location>
        <begin position="25"/>
        <end position="55"/>
    </location>
</feature>
<dbReference type="EMBL" id="BLXT01005511">
    <property type="protein sequence ID" value="GFO23344.1"/>
    <property type="molecule type" value="Genomic_DNA"/>
</dbReference>
<keyword evidence="3" id="KW-1185">Reference proteome</keyword>
<comment type="caution">
    <text evidence="2">The sequence shown here is derived from an EMBL/GenBank/DDBJ whole genome shotgun (WGS) entry which is preliminary data.</text>
</comment>
<dbReference type="Proteomes" id="UP000735302">
    <property type="component" value="Unassembled WGS sequence"/>
</dbReference>
<evidence type="ECO:0000256" key="1">
    <source>
        <dbReference type="SAM" id="MobiDB-lite"/>
    </source>
</evidence>
<dbReference type="PANTHER" id="PTHR34415:SF1">
    <property type="entry name" value="INTEGRASE CATALYTIC DOMAIN-CONTAINING PROTEIN"/>
    <property type="match status" value="1"/>
</dbReference>